<keyword evidence="4" id="KW-0238">DNA-binding</keyword>
<comment type="similarity">
    <text evidence="1">Belongs to the sigma-70 factor family. ECF subfamily.</text>
</comment>
<dbReference type="CDD" id="cd06171">
    <property type="entry name" value="Sigma70_r4"/>
    <property type="match status" value="1"/>
</dbReference>
<dbReference type="SUPFAM" id="SSF88659">
    <property type="entry name" value="Sigma3 and sigma4 domains of RNA polymerase sigma factors"/>
    <property type="match status" value="1"/>
</dbReference>
<dbReference type="Gene3D" id="1.10.1740.10">
    <property type="match status" value="1"/>
</dbReference>
<keyword evidence="3" id="KW-0731">Sigma factor</keyword>
<keyword evidence="9" id="KW-1185">Reference proteome</keyword>
<feature type="region of interest" description="Disordered" evidence="6">
    <location>
        <begin position="176"/>
        <end position="202"/>
    </location>
</feature>
<dbReference type="PANTHER" id="PTHR43133:SF8">
    <property type="entry name" value="RNA POLYMERASE SIGMA FACTOR HI_1459-RELATED"/>
    <property type="match status" value="1"/>
</dbReference>
<dbReference type="InterPro" id="IPR013249">
    <property type="entry name" value="RNA_pol_sigma70_r4_t2"/>
</dbReference>
<dbReference type="InterPro" id="IPR039425">
    <property type="entry name" value="RNA_pol_sigma-70-like"/>
</dbReference>
<evidence type="ECO:0000256" key="1">
    <source>
        <dbReference type="ARBA" id="ARBA00010641"/>
    </source>
</evidence>
<evidence type="ECO:0000259" key="7">
    <source>
        <dbReference type="Pfam" id="PF08281"/>
    </source>
</evidence>
<dbReference type="SUPFAM" id="SSF88946">
    <property type="entry name" value="Sigma2 domain of RNA polymerase sigma factors"/>
    <property type="match status" value="1"/>
</dbReference>
<protein>
    <recommendedName>
        <fullName evidence="7">RNA polymerase sigma factor 70 region 4 type 2 domain-containing protein</fullName>
    </recommendedName>
</protein>
<accession>A0ABP4EVT0</accession>
<evidence type="ECO:0000313" key="8">
    <source>
        <dbReference type="EMBL" id="GAA1128353.1"/>
    </source>
</evidence>
<dbReference type="Pfam" id="PF08281">
    <property type="entry name" value="Sigma70_r4_2"/>
    <property type="match status" value="1"/>
</dbReference>
<keyword evidence="5" id="KW-0804">Transcription</keyword>
<dbReference type="Gene3D" id="1.10.10.10">
    <property type="entry name" value="Winged helix-like DNA-binding domain superfamily/Winged helix DNA-binding domain"/>
    <property type="match status" value="1"/>
</dbReference>
<dbReference type="InterPro" id="IPR013325">
    <property type="entry name" value="RNA_pol_sigma_r2"/>
</dbReference>
<keyword evidence="2" id="KW-0805">Transcription regulation</keyword>
<evidence type="ECO:0000256" key="4">
    <source>
        <dbReference type="ARBA" id="ARBA00023125"/>
    </source>
</evidence>
<dbReference type="EMBL" id="BAAAJE010000002">
    <property type="protein sequence ID" value="GAA1128353.1"/>
    <property type="molecule type" value="Genomic_DNA"/>
</dbReference>
<feature type="domain" description="RNA polymerase sigma factor 70 region 4 type 2" evidence="7">
    <location>
        <begin position="120"/>
        <end position="172"/>
    </location>
</feature>
<reference evidence="9" key="1">
    <citation type="journal article" date="2019" name="Int. J. Syst. Evol. Microbiol.">
        <title>The Global Catalogue of Microorganisms (GCM) 10K type strain sequencing project: providing services to taxonomists for standard genome sequencing and annotation.</title>
        <authorList>
            <consortium name="The Broad Institute Genomics Platform"/>
            <consortium name="The Broad Institute Genome Sequencing Center for Infectious Disease"/>
            <person name="Wu L."/>
            <person name="Ma J."/>
        </authorList>
    </citation>
    <scope>NUCLEOTIDE SEQUENCE [LARGE SCALE GENOMIC DNA]</scope>
    <source>
        <strain evidence="9">JCM 11813</strain>
    </source>
</reference>
<evidence type="ECO:0000313" key="9">
    <source>
        <dbReference type="Proteomes" id="UP001499979"/>
    </source>
</evidence>
<name>A0ABP4EVT0_9ACTN</name>
<dbReference type="Proteomes" id="UP001499979">
    <property type="component" value="Unassembled WGS sequence"/>
</dbReference>
<proteinExistence type="inferred from homology"/>
<dbReference type="InterPro" id="IPR014284">
    <property type="entry name" value="RNA_pol_sigma-70_dom"/>
</dbReference>
<evidence type="ECO:0000256" key="6">
    <source>
        <dbReference type="SAM" id="MobiDB-lite"/>
    </source>
</evidence>
<evidence type="ECO:0000256" key="3">
    <source>
        <dbReference type="ARBA" id="ARBA00023082"/>
    </source>
</evidence>
<evidence type="ECO:0000256" key="2">
    <source>
        <dbReference type="ARBA" id="ARBA00023015"/>
    </source>
</evidence>
<sequence length="202" mass="22541">MPARPRSRARAGQAVVRPTASPREIEDLYRRHADELRGYLYRRAGPAGADLLGEVFVVALQRRSDLPAPELRRAWLFGTARRLLLAADRTARRRHSAEAERARLADAVPPGEDDRSAVTRAVQQALASLREQDRELIRLTEWERLPVTEAAMVLGVRAGTARVRLHRARRALADHPALRDLHDRPAGLDGSERSDPTTFGAC</sequence>
<dbReference type="PANTHER" id="PTHR43133">
    <property type="entry name" value="RNA POLYMERASE ECF-TYPE SIGMA FACTO"/>
    <property type="match status" value="1"/>
</dbReference>
<dbReference type="InterPro" id="IPR036388">
    <property type="entry name" value="WH-like_DNA-bd_sf"/>
</dbReference>
<dbReference type="InterPro" id="IPR013324">
    <property type="entry name" value="RNA_pol_sigma_r3/r4-like"/>
</dbReference>
<evidence type="ECO:0000256" key="5">
    <source>
        <dbReference type="ARBA" id="ARBA00023163"/>
    </source>
</evidence>
<feature type="compositionally biased region" description="Basic and acidic residues" evidence="6">
    <location>
        <begin position="176"/>
        <end position="195"/>
    </location>
</feature>
<dbReference type="NCBIfam" id="TIGR02937">
    <property type="entry name" value="sigma70-ECF"/>
    <property type="match status" value="1"/>
</dbReference>
<comment type="caution">
    <text evidence="8">The sequence shown here is derived from an EMBL/GenBank/DDBJ whole genome shotgun (WGS) entry which is preliminary data.</text>
</comment>
<gene>
    <name evidence="8" type="ORF">GCM10009606_05000</name>
</gene>
<organism evidence="8 9">
    <name type="scientific">Nocardioides aquiterrae</name>
    <dbReference type="NCBI Taxonomy" id="203799"/>
    <lineage>
        <taxon>Bacteria</taxon>
        <taxon>Bacillati</taxon>
        <taxon>Actinomycetota</taxon>
        <taxon>Actinomycetes</taxon>
        <taxon>Propionibacteriales</taxon>
        <taxon>Nocardioidaceae</taxon>
        <taxon>Nocardioides</taxon>
    </lineage>
</organism>